<evidence type="ECO:0000256" key="5">
    <source>
        <dbReference type="ARBA" id="ARBA00022771"/>
    </source>
</evidence>
<keyword evidence="8" id="KW-0238">DNA-binding</keyword>
<comment type="subcellular location">
    <subcellularLocation>
        <location evidence="1">Nucleus</location>
    </subcellularLocation>
</comment>
<keyword evidence="7" id="KW-0805">Transcription regulation</keyword>
<evidence type="ECO:0000256" key="11">
    <source>
        <dbReference type="PROSITE-ProRule" id="PRU00042"/>
    </source>
</evidence>
<keyword evidence="6" id="KW-0862">Zinc</keyword>
<sequence>ASSLPLHSKLASEGISCPGEHPTVLPTPEVLFLPSAGSKSWLDSLFIPAGDGMPRKNEEQKPLHEAPEVVEPPVTLSTRSQSPEWGGARETRCGSEKRQRNPLAQSWGKSARVGDGLTHQERPNMCLDCGKSFNKSSSLIIHQRTHTGERPYACPECGKRFTQSSTFLRHQRIHTGERPYDCAECGKSFRVSSHLVRHQRIHTGERPYVCTECGRSFSVSSHLVQHQRMHTGERPYRCACGKSFSLSSHLMHMLFSCQAAALTQTEPPRFQSSILSFTACH</sequence>
<reference evidence="15" key="1">
    <citation type="journal article" date="2017" name="PLoS ONE">
        <title>The Agassiz's desert tortoise genome provides a resource for the conservation of a threatened species.</title>
        <authorList>
            <person name="Tollis M."/>
            <person name="DeNardo D.F."/>
            <person name="Cornelius J.A."/>
            <person name="Dolby G.A."/>
            <person name="Edwards T."/>
            <person name="Henen B.T."/>
            <person name="Karl A.E."/>
            <person name="Murphy R.W."/>
            <person name="Kusumi K."/>
        </authorList>
    </citation>
    <scope>NUCLEOTIDE SEQUENCE [LARGE SCALE GENOMIC DNA]</scope>
</reference>
<protein>
    <recommendedName>
        <fullName evidence="13">C2H2-type domain-containing protein</fullName>
    </recommendedName>
</protein>
<feature type="domain" description="C2H2-type" evidence="13">
    <location>
        <begin position="152"/>
        <end position="179"/>
    </location>
</feature>
<evidence type="ECO:0000313" key="14">
    <source>
        <dbReference type="Ensembl" id="ENSGAGP00000023949.1"/>
    </source>
</evidence>
<reference evidence="14" key="3">
    <citation type="submission" date="2025-09" db="UniProtKB">
        <authorList>
            <consortium name="Ensembl"/>
        </authorList>
    </citation>
    <scope>IDENTIFICATION</scope>
</reference>
<keyword evidence="3" id="KW-0479">Metal-binding</keyword>
<comment type="similarity">
    <text evidence="2">Belongs to the krueppel C2H2-type zinc-finger protein family.</text>
</comment>
<keyword evidence="5 11" id="KW-0863">Zinc-finger</keyword>
<feature type="compositionally biased region" description="Basic and acidic residues" evidence="12">
    <location>
        <begin position="53"/>
        <end position="67"/>
    </location>
</feature>
<name>A0A452I8G4_9SAUR</name>
<reference evidence="14" key="2">
    <citation type="submission" date="2025-08" db="UniProtKB">
        <authorList>
            <consortium name="Ensembl"/>
        </authorList>
    </citation>
    <scope>IDENTIFICATION</scope>
</reference>
<evidence type="ECO:0000313" key="15">
    <source>
        <dbReference type="Proteomes" id="UP000291020"/>
    </source>
</evidence>
<dbReference type="FunFam" id="3.30.160.60:FF:000295">
    <property type="entry name" value="zinc finger protein 19"/>
    <property type="match status" value="1"/>
</dbReference>
<dbReference type="Proteomes" id="UP000291020">
    <property type="component" value="Unassembled WGS sequence"/>
</dbReference>
<dbReference type="Pfam" id="PF00096">
    <property type="entry name" value="zf-C2H2"/>
    <property type="match status" value="4"/>
</dbReference>
<dbReference type="PROSITE" id="PS50157">
    <property type="entry name" value="ZINC_FINGER_C2H2_2"/>
    <property type="match status" value="4"/>
</dbReference>
<evidence type="ECO:0000256" key="2">
    <source>
        <dbReference type="ARBA" id="ARBA00006991"/>
    </source>
</evidence>
<dbReference type="STRING" id="38772.ENSGAGP00000023949"/>
<evidence type="ECO:0000256" key="10">
    <source>
        <dbReference type="ARBA" id="ARBA00023242"/>
    </source>
</evidence>
<organism evidence="14 15">
    <name type="scientific">Gopherus agassizii</name>
    <name type="common">Agassiz's desert tortoise</name>
    <dbReference type="NCBI Taxonomy" id="38772"/>
    <lineage>
        <taxon>Eukaryota</taxon>
        <taxon>Metazoa</taxon>
        <taxon>Chordata</taxon>
        <taxon>Craniata</taxon>
        <taxon>Vertebrata</taxon>
        <taxon>Euteleostomi</taxon>
        <taxon>Archelosauria</taxon>
        <taxon>Testudinata</taxon>
        <taxon>Testudines</taxon>
        <taxon>Cryptodira</taxon>
        <taxon>Durocryptodira</taxon>
        <taxon>Testudinoidea</taxon>
        <taxon>Testudinidae</taxon>
        <taxon>Gopherus</taxon>
    </lineage>
</organism>
<keyword evidence="10" id="KW-0539">Nucleus</keyword>
<keyword evidence="4" id="KW-0677">Repeat</keyword>
<feature type="domain" description="C2H2-type" evidence="13">
    <location>
        <begin position="180"/>
        <end position="207"/>
    </location>
</feature>
<dbReference type="Gene3D" id="3.30.160.60">
    <property type="entry name" value="Classic Zinc Finger"/>
    <property type="match status" value="5"/>
</dbReference>
<dbReference type="GO" id="GO:0000978">
    <property type="term" value="F:RNA polymerase II cis-regulatory region sequence-specific DNA binding"/>
    <property type="evidence" value="ECO:0007669"/>
    <property type="project" value="TreeGrafter"/>
</dbReference>
<proteinExistence type="inferred from homology"/>
<keyword evidence="15" id="KW-1185">Reference proteome</keyword>
<evidence type="ECO:0000256" key="7">
    <source>
        <dbReference type="ARBA" id="ARBA00023015"/>
    </source>
</evidence>
<evidence type="ECO:0000259" key="13">
    <source>
        <dbReference type="PROSITE" id="PS50157"/>
    </source>
</evidence>
<evidence type="ECO:0000256" key="1">
    <source>
        <dbReference type="ARBA" id="ARBA00004123"/>
    </source>
</evidence>
<evidence type="ECO:0000256" key="12">
    <source>
        <dbReference type="SAM" id="MobiDB-lite"/>
    </source>
</evidence>
<evidence type="ECO:0000256" key="3">
    <source>
        <dbReference type="ARBA" id="ARBA00022723"/>
    </source>
</evidence>
<keyword evidence="9" id="KW-0804">Transcription</keyword>
<dbReference type="PANTHER" id="PTHR23226:SF421">
    <property type="entry name" value="ZINC FINGER PROTEIN 681 ISOFORM X1"/>
    <property type="match status" value="1"/>
</dbReference>
<feature type="domain" description="C2H2-type" evidence="13">
    <location>
        <begin position="124"/>
        <end position="151"/>
    </location>
</feature>
<dbReference type="PANTHER" id="PTHR23226">
    <property type="entry name" value="ZINC FINGER AND SCAN DOMAIN-CONTAINING"/>
    <property type="match status" value="1"/>
</dbReference>
<dbReference type="PROSITE" id="PS00028">
    <property type="entry name" value="ZINC_FINGER_C2H2_1"/>
    <property type="match status" value="4"/>
</dbReference>
<dbReference type="GO" id="GO:0005634">
    <property type="term" value="C:nucleus"/>
    <property type="evidence" value="ECO:0007669"/>
    <property type="project" value="UniProtKB-SubCell"/>
</dbReference>
<evidence type="ECO:0000256" key="4">
    <source>
        <dbReference type="ARBA" id="ARBA00022737"/>
    </source>
</evidence>
<dbReference type="FunFam" id="3.30.160.60:FF:000446">
    <property type="entry name" value="Zinc finger protein"/>
    <property type="match status" value="1"/>
</dbReference>
<dbReference type="InterPro" id="IPR013087">
    <property type="entry name" value="Znf_C2H2_type"/>
</dbReference>
<dbReference type="Ensembl" id="ENSGAGT00000027273.1">
    <property type="protein sequence ID" value="ENSGAGP00000023949.1"/>
    <property type="gene ID" value="ENSGAGG00000017514.1"/>
</dbReference>
<dbReference type="GO" id="GO:0000981">
    <property type="term" value="F:DNA-binding transcription factor activity, RNA polymerase II-specific"/>
    <property type="evidence" value="ECO:0007669"/>
    <property type="project" value="TreeGrafter"/>
</dbReference>
<dbReference type="InterPro" id="IPR036236">
    <property type="entry name" value="Znf_C2H2_sf"/>
</dbReference>
<evidence type="ECO:0000256" key="8">
    <source>
        <dbReference type="ARBA" id="ARBA00023125"/>
    </source>
</evidence>
<evidence type="ECO:0000256" key="9">
    <source>
        <dbReference type="ARBA" id="ARBA00023163"/>
    </source>
</evidence>
<feature type="region of interest" description="Disordered" evidence="12">
    <location>
        <begin position="52"/>
        <end position="116"/>
    </location>
</feature>
<feature type="compositionally biased region" description="Basic and acidic residues" evidence="12">
    <location>
        <begin position="87"/>
        <end position="99"/>
    </location>
</feature>
<dbReference type="AlphaFoldDB" id="A0A452I8G4"/>
<dbReference type="FunFam" id="3.30.160.60:FF:001697">
    <property type="entry name" value="zinc finger protein 623"/>
    <property type="match status" value="1"/>
</dbReference>
<dbReference type="SMART" id="SM00355">
    <property type="entry name" value="ZnF_C2H2"/>
    <property type="match status" value="4"/>
</dbReference>
<evidence type="ECO:0000256" key="6">
    <source>
        <dbReference type="ARBA" id="ARBA00022833"/>
    </source>
</evidence>
<dbReference type="FunFam" id="3.30.160.60:FF:000038">
    <property type="entry name" value="Zinc finger protein 624"/>
    <property type="match status" value="1"/>
</dbReference>
<dbReference type="SUPFAM" id="SSF57667">
    <property type="entry name" value="beta-beta-alpha zinc fingers"/>
    <property type="match status" value="3"/>
</dbReference>
<dbReference type="FunFam" id="3.30.160.60:FF:000431">
    <property type="entry name" value="zinc finger protein 629 isoform X2"/>
    <property type="match status" value="1"/>
</dbReference>
<accession>A0A452I8G4</accession>
<dbReference type="GO" id="GO:0008270">
    <property type="term" value="F:zinc ion binding"/>
    <property type="evidence" value="ECO:0007669"/>
    <property type="project" value="UniProtKB-KW"/>
</dbReference>
<feature type="domain" description="C2H2-type" evidence="13">
    <location>
        <begin position="208"/>
        <end position="235"/>
    </location>
</feature>